<dbReference type="PANTHER" id="PTHR45902">
    <property type="entry name" value="LATROPHILIN RECEPTOR-LIKE PROTEIN A"/>
    <property type="match status" value="1"/>
</dbReference>
<feature type="transmembrane region" description="Helical" evidence="1">
    <location>
        <begin position="138"/>
        <end position="160"/>
    </location>
</feature>
<dbReference type="OrthoDB" id="6283593at2759"/>
<evidence type="ECO:0000256" key="1">
    <source>
        <dbReference type="SAM" id="Phobius"/>
    </source>
</evidence>
<accession>A0A8E0S403</accession>
<name>A0A8E0S403_9TREM</name>
<organism evidence="2 3">
    <name type="scientific">Fasciolopsis buskii</name>
    <dbReference type="NCBI Taxonomy" id="27845"/>
    <lineage>
        <taxon>Eukaryota</taxon>
        <taxon>Metazoa</taxon>
        <taxon>Spiralia</taxon>
        <taxon>Lophotrochozoa</taxon>
        <taxon>Platyhelminthes</taxon>
        <taxon>Trematoda</taxon>
        <taxon>Digenea</taxon>
        <taxon>Plagiorchiida</taxon>
        <taxon>Echinostomata</taxon>
        <taxon>Echinostomatoidea</taxon>
        <taxon>Fasciolidae</taxon>
        <taxon>Fasciolopsis</taxon>
    </lineage>
</organism>
<dbReference type="PANTHER" id="PTHR45902:SF4">
    <property type="entry name" value="G-PROTEIN COUPLED RECEPTORS FAMILY 2 PROFILE 2 DOMAIN-CONTAINING PROTEIN"/>
    <property type="match status" value="1"/>
</dbReference>
<dbReference type="AlphaFoldDB" id="A0A8E0S403"/>
<dbReference type="EMBL" id="LUCM01000341">
    <property type="protein sequence ID" value="KAA0200719.1"/>
    <property type="molecule type" value="Genomic_DNA"/>
</dbReference>
<evidence type="ECO:0000313" key="2">
    <source>
        <dbReference type="EMBL" id="KAA0200719.1"/>
    </source>
</evidence>
<sequence>MSSVHVARQLWLGVTLTPHGTVRTVGDSIHVILCSVTLHCGCRVLYRLICFPIIVLLPASIILIETQLPNQLIHTGDLADFANVSCNLVPDFAHLYLFFPTMGILLIGQLICLGVAIKLRYERRQDEFLLAHLSSLNVRLWITMKLAVTYCLVWTTAFVAVYYASIALWHVFILFCSLQSIYVTLNSMLNRHVLNVIHRWHEDKVIRLKVDQLSLNKSSAPNARPVRTNGRQKIWTTTCGPTGQIFLASNAISSGIHSQTLSN</sequence>
<dbReference type="Proteomes" id="UP000728185">
    <property type="component" value="Unassembled WGS sequence"/>
</dbReference>
<dbReference type="InterPro" id="IPR053231">
    <property type="entry name" value="GPCR_LN-TM7"/>
</dbReference>
<protein>
    <recommendedName>
        <fullName evidence="4">G-protein coupled receptors family 2 profile 2 domain-containing protein</fullName>
    </recommendedName>
</protein>
<keyword evidence="1" id="KW-1133">Transmembrane helix</keyword>
<feature type="transmembrane region" description="Helical" evidence="1">
    <location>
        <begin position="44"/>
        <end position="64"/>
    </location>
</feature>
<keyword evidence="1" id="KW-0472">Membrane</keyword>
<evidence type="ECO:0000313" key="3">
    <source>
        <dbReference type="Proteomes" id="UP000728185"/>
    </source>
</evidence>
<keyword evidence="3" id="KW-1185">Reference proteome</keyword>
<proteinExistence type="predicted"/>
<feature type="transmembrane region" description="Helical" evidence="1">
    <location>
        <begin position="166"/>
        <end position="185"/>
    </location>
</feature>
<reference evidence="2" key="1">
    <citation type="submission" date="2019-05" db="EMBL/GenBank/DDBJ databases">
        <title>Annotation for the trematode Fasciolopsis buski.</title>
        <authorList>
            <person name="Choi Y.-J."/>
        </authorList>
    </citation>
    <scope>NUCLEOTIDE SEQUENCE</scope>
    <source>
        <strain evidence="2">HT</strain>
        <tissue evidence="2">Whole worm</tissue>
    </source>
</reference>
<evidence type="ECO:0008006" key="4">
    <source>
        <dbReference type="Google" id="ProtNLM"/>
    </source>
</evidence>
<feature type="transmembrane region" description="Helical" evidence="1">
    <location>
        <begin position="95"/>
        <end position="117"/>
    </location>
</feature>
<keyword evidence="1" id="KW-0812">Transmembrane</keyword>
<gene>
    <name evidence="2" type="ORF">FBUS_09834</name>
</gene>
<comment type="caution">
    <text evidence="2">The sequence shown here is derived from an EMBL/GenBank/DDBJ whole genome shotgun (WGS) entry which is preliminary data.</text>
</comment>